<evidence type="ECO:0000313" key="2">
    <source>
        <dbReference type="Proteomes" id="UP001489004"/>
    </source>
</evidence>
<dbReference type="EMBL" id="JALJOR010000011">
    <property type="protein sequence ID" value="KAK9808916.1"/>
    <property type="molecule type" value="Genomic_DNA"/>
</dbReference>
<name>A0AAW1P6W0_9CHLO</name>
<sequence length="341" mass="37879">MGEEPDVTVEVYKGEALIATKLFGSPATAGEVKQGLVEKNATWRGDLTPHNSSTGLVGQRKLKGGAVYRLRLQEQPGDPIDYEIEAVPFDQFDFAADVPILRLPSYMLKWARLQASGSDFIQPADANHPPHSVLHEVLSKLAPLEGSSRDEKTSSGHGPARLDVTYADPAIVLSEEKATNTELKTAADGIITKWARIANYEDIPFVVCFALANDLIQAFTLSMPQKVKEREVKFDLSVEVDQVRCVKAILNVARLCKHVRQHGPLQPPRLAFNMKHSDARRDLTLTYTCVEKLYKQMPVEAACTLLDFYKETHLVRFLEKGILVDRDDLTGKNAFRLSPVG</sequence>
<protein>
    <submittedName>
        <fullName evidence="1">Uncharacterized protein</fullName>
    </submittedName>
</protein>
<reference evidence="1 2" key="1">
    <citation type="journal article" date="2024" name="Nat. Commun.">
        <title>Phylogenomics reveals the evolutionary origins of lichenization in chlorophyte algae.</title>
        <authorList>
            <person name="Puginier C."/>
            <person name="Libourel C."/>
            <person name="Otte J."/>
            <person name="Skaloud P."/>
            <person name="Haon M."/>
            <person name="Grisel S."/>
            <person name="Petersen M."/>
            <person name="Berrin J.G."/>
            <person name="Delaux P.M."/>
            <person name="Dal Grande F."/>
            <person name="Keller J."/>
        </authorList>
    </citation>
    <scope>NUCLEOTIDE SEQUENCE [LARGE SCALE GENOMIC DNA]</scope>
    <source>
        <strain evidence="1 2">SAG 2043</strain>
    </source>
</reference>
<evidence type="ECO:0000313" key="1">
    <source>
        <dbReference type="EMBL" id="KAK9808916.1"/>
    </source>
</evidence>
<organism evidence="1 2">
    <name type="scientific">[Myrmecia] bisecta</name>
    <dbReference type="NCBI Taxonomy" id="41462"/>
    <lineage>
        <taxon>Eukaryota</taxon>
        <taxon>Viridiplantae</taxon>
        <taxon>Chlorophyta</taxon>
        <taxon>core chlorophytes</taxon>
        <taxon>Trebouxiophyceae</taxon>
        <taxon>Trebouxiales</taxon>
        <taxon>Trebouxiaceae</taxon>
        <taxon>Myrmecia</taxon>
    </lineage>
</organism>
<proteinExistence type="predicted"/>
<dbReference type="Proteomes" id="UP001489004">
    <property type="component" value="Unassembled WGS sequence"/>
</dbReference>
<dbReference type="AlphaFoldDB" id="A0AAW1P6W0"/>
<gene>
    <name evidence="1" type="ORF">WJX72_006378</name>
</gene>
<comment type="caution">
    <text evidence="1">The sequence shown here is derived from an EMBL/GenBank/DDBJ whole genome shotgun (WGS) entry which is preliminary data.</text>
</comment>
<accession>A0AAW1P6W0</accession>
<keyword evidence="2" id="KW-1185">Reference proteome</keyword>